<accession>A0A512N2A3</accession>
<evidence type="ECO:0000313" key="2">
    <source>
        <dbReference type="EMBL" id="GEP53110.1"/>
    </source>
</evidence>
<comment type="caution">
    <text evidence="2">The sequence shown here is derived from an EMBL/GenBank/DDBJ whole genome shotgun (WGS) entry which is preliminary data.</text>
</comment>
<evidence type="ECO:0000313" key="3">
    <source>
        <dbReference type="Proteomes" id="UP000321058"/>
    </source>
</evidence>
<reference evidence="2 3" key="1">
    <citation type="submission" date="2019-07" db="EMBL/GenBank/DDBJ databases">
        <title>Whole genome shotgun sequence of Reyranella soli NBRC 108950.</title>
        <authorList>
            <person name="Hosoyama A."/>
            <person name="Uohara A."/>
            <person name="Ohji S."/>
            <person name="Ichikawa N."/>
        </authorList>
    </citation>
    <scope>NUCLEOTIDE SEQUENCE [LARGE SCALE GENOMIC DNA]</scope>
    <source>
        <strain evidence="2 3">NBRC 108950</strain>
    </source>
</reference>
<keyword evidence="1" id="KW-1133">Transmembrane helix</keyword>
<keyword evidence="3" id="KW-1185">Reference proteome</keyword>
<evidence type="ECO:0000256" key="1">
    <source>
        <dbReference type="SAM" id="Phobius"/>
    </source>
</evidence>
<dbReference type="AlphaFoldDB" id="A0A512N2A3"/>
<dbReference type="RefSeq" id="WP_147145395.1">
    <property type="nucleotide sequence ID" value="NZ_BKAJ01000004.1"/>
</dbReference>
<proteinExistence type="predicted"/>
<protein>
    <submittedName>
        <fullName evidence="2">Uncharacterized protein</fullName>
    </submittedName>
</protein>
<feature type="transmembrane region" description="Helical" evidence="1">
    <location>
        <begin position="39"/>
        <end position="58"/>
    </location>
</feature>
<keyword evidence="1" id="KW-0812">Transmembrane</keyword>
<organism evidence="2 3">
    <name type="scientific">Reyranella soli</name>
    <dbReference type="NCBI Taxonomy" id="1230389"/>
    <lineage>
        <taxon>Bacteria</taxon>
        <taxon>Pseudomonadati</taxon>
        <taxon>Pseudomonadota</taxon>
        <taxon>Alphaproteobacteria</taxon>
        <taxon>Hyphomicrobiales</taxon>
        <taxon>Reyranellaceae</taxon>
        <taxon>Reyranella</taxon>
    </lineage>
</organism>
<dbReference type="EMBL" id="BKAJ01000004">
    <property type="protein sequence ID" value="GEP53110.1"/>
    <property type="molecule type" value="Genomic_DNA"/>
</dbReference>
<dbReference type="Proteomes" id="UP000321058">
    <property type="component" value="Unassembled WGS sequence"/>
</dbReference>
<sequence>MRRRCGAPDGGRVPQQPWQKHDVRACGEFARKETPVNGIIYLVGLIVIVMAILSFVGIR</sequence>
<name>A0A512N2A3_9HYPH</name>
<gene>
    <name evidence="2" type="ORF">RSO01_02760</name>
</gene>
<keyword evidence="1" id="KW-0472">Membrane</keyword>